<keyword evidence="9 12" id="KW-0482">Metalloprotease</keyword>
<comment type="similarity">
    <text evidence="2 12">Belongs to the peptidase M36 family.</text>
</comment>
<keyword evidence="5 11" id="KW-0479">Metal-binding</keyword>
<evidence type="ECO:0000256" key="7">
    <source>
        <dbReference type="ARBA" id="ARBA00022801"/>
    </source>
</evidence>
<dbReference type="Pfam" id="PF07504">
    <property type="entry name" value="FTP"/>
    <property type="match status" value="1"/>
</dbReference>
<dbReference type="GO" id="GO:0008270">
    <property type="term" value="F:zinc ion binding"/>
    <property type="evidence" value="ECO:0007669"/>
    <property type="project" value="InterPro"/>
</dbReference>
<dbReference type="GO" id="GO:0005615">
    <property type="term" value="C:extracellular space"/>
    <property type="evidence" value="ECO:0007669"/>
    <property type="project" value="InterPro"/>
</dbReference>
<sequence>MQFSASFVRSVYVAVVLAAAAFALPFSGSLKHTTTQVRTVSADKTVESFHPESSFETFGVDGIDHPLSARAEFSLEDAAVSFVQSKLNLTSDSAAYRTGYSNDVVQHAYINQHTNGVPVANAVANIAFNKANKVVSFGSSFIKPSNVPSTTPSISAADAISKAESELGGKYNQHPTKLELVAKQDGSVALTHVVQVRDDSQAMWYEAFVDAHSGDIVQLTDFVAQASYRVVPITKQDLTQGFQMLVSPQNTASSPFTATVPTTAPIPRNNVITYVGAQQFTTQQSSATLNFVYMQDPTVNPDALQANIDAARVNTFYVVNAVHDISYQSCYNALNLNPTGGLGPSGYGFTEAAFNFQNNNFGKGGAGSHRVTVSVQDASGKNNAFFSTPPECLQTLEATGLGEGWSDALAEWTEWTNATVSDWVIGAYAVDNRAGFRTHPYSTSTKTNPLRYSSLLLLAESHDIGEVWANMLHNVYAQLVAAHGFSATAKTDAT</sequence>
<evidence type="ECO:0000256" key="1">
    <source>
        <dbReference type="ARBA" id="ARBA00004613"/>
    </source>
</evidence>
<evidence type="ECO:0000256" key="8">
    <source>
        <dbReference type="ARBA" id="ARBA00022833"/>
    </source>
</evidence>
<keyword evidence="7 12" id="KW-0378">Hydrolase</keyword>
<name>A0A5K1JRT9_9APHY</name>
<dbReference type="InterPro" id="IPR027268">
    <property type="entry name" value="Peptidase_M4/M1_CTD_sf"/>
</dbReference>
<evidence type="ECO:0000256" key="4">
    <source>
        <dbReference type="ARBA" id="ARBA00022670"/>
    </source>
</evidence>
<comment type="cofactor">
    <cofactor evidence="11">
        <name>Zn(2+)</name>
        <dbReference type="ChEBI" id="CHEBI:29105"/>
    </cofactor>
    <text evidence="11">Binds 1 zinc ion per subunit.</text>
</comment>
<dbReference type="InterPro" id="IPR001842">
    <property type="entry name" value="Peptidase_M36"/>
</dbReference>
<evidence type="ECO:0000256" key="6">
    <source>
        <dbReference type="ARBA" id="ARBA00022729"/>
    </source>
</evidence>
<feature type="binding site" evidence="11">
    <location>
        <position position="403"/>
    </location>
    <ligand>
        <name>Zn(2+)</name>
        <dbReference type="ChEBI" id="CHEBI:29105"/>
        <note>catalytic</note>
    </ligand>
</feature>
<organism evidence="14">
    <name type="scientific">Ganoderma boninense</name>
    <dbReference type="NCBI Taxonomy" id="34458"/>
    <lineage>
        <taxon>Eukaryota</taxon>
        <taxon>Fungi</taxon>
        <taxon>Dikarya</taxon>
        <taxon>Basidiomycota</taxon>
        <taxon>Agaricomycotina</taxon>
        <taxon>Agaricomycetes</taxon>
        <taxon>Polyporales</taxon>
        <taxon>Polyporaceae</taxon>
        <taxon>Ganoderma</taxon>
    </lineage>
</organism>
<evidence type="ECO:0000256" key="5">
    <source>
        <dbReference type="ARBA" id="ARBA00022723"/>
    </source>
</evidence>
<keyword evidence="10 12" id="KW-0865">Zymogen</keyword>
<dbReference type="Pfam" id="PF02128">
    <property type="entry name" value="Peptidase_M36"/>
    <property type="match status" value="2"/>
</dbReference>
<protein>
    <recommendedName>
        <fullName evidence="12">Extracellular metalloproteinase</fullName>
        <ecNumber evidence="12">3.4.24.-</ecNumber>
    </recommendedName>
    <alternativeName>
        <fullName evidence="12">Fungalysin</fullName>
    </alternativeName>
</protein>
<gene>
    <name evidence="14" type="primary">Q6WIH5</name>
</gene>
<feature type="domain" description="FTP" evidence="13">
    <location>
        <begin position="105"/>
        <end position="141"/>
    </location>
</feature>
<dbReference type="SUPFAM" id="SSF55486">
    <property type="entry name" value="Metalloproteases ('zincins'), catalytic domain"/>
    <property type="match status" value="1"/>
</dbReference>
<dbReference type="InterPro" id="IPR050371">
    <property type="entry name" value="Fungal_virulence_M36"/>
</dbReference>
<proteinExistence type="inferred from homology"/>
<dbReference type="GO" id="GO:0006508">
    <property type="term" value="P:proteolysis"/>
    <property type="evidence" value="ECO:0007669"/>
    <property type="project" value="UniProtKB-KW"/>
</dbReference>
<dbReference type="PANTHER" id="PTHR33478:SF1">
    <property type="entry name" value="EXTRACELLULAR METALLOPROTEINASE MEP"/>
    <property type="match status" value="1"/>
</dbReference>
<evidence type="ECO:0000256" key="11">
    <source>
        <dbReference type="PIRSR" id="PIRSR601842-2"/>
    </source>
</evidence>
<evidence type="ECO:0000256" key="3">
    <source>
        <dbReference type="ARBA" id="ARBA00022525"/>
    </source>
</evidence>
<keyword evidence="6" id="KW-0732">Signal</keyword>
<dbReference type="GO" id="GO:0004222">
    <property type="term" value="F:metalloendopeptidase activity"/>
    <property type="evidence" value="ECO:0007669"/>
    <property type="project" value="InterPro"/>
</dbReference>
<evidence type="ECO:0000313" key="14">
    <source>
        <dbReference type="EMBL" id="VWO94078.1"/>
    </source>
</evidence>
<comment type="subcellular location">
    <subcellularLocation>
        <location evidence="1 12">Secreted</location>
    </subcellularLocation>
</comment>
<evidence type="ECO:0000256" key="9">
    <source>
        <dbReference type="ARBA" id="ARBA00023049"/>
    </source>
</evidence>
<evidence type="ECO:0000256" key="12">
    <source>
        <dbReference type="RuleBase" id="RU364017"/>
    </source>
</evidence>
<reference evidence="14" key="1">
    <citation type="submission" date="2019-10" db="EMBL/GenBank/DDBJ databases">
        <authorList>
            <person name="Nor Muhammad N."/>
        </authorList>
    </citation>
    <scope>NUCLEOTIDE SEQUENCE</scope>
</reference>
<accession>A0A5K1JRT9</accession>
<dbReference type="EC" id="3.4.24.-" evidence="12"/>
<dbReference type="InterPro" id="IPR011096">
    <property type="entry name" value="FTP_domain"/>
</dbReference>
<evidence type="ECO:0000259" key="13">
    <source>
        <dbReference type="Pfam" id="PF07504"/>
    </source>
</evidence>
<evidence type="ECO:0000256" key="10">
    <source>
        <dbReference type="ARBA" id="ARBA00023145"/>
    </source>
</evidence>
<dbReference type="Gene3D" id="1.10.390.10">
    <property type="entry name" value="Neutral Protease Domain 2"/>
    <property type="match status" value="1"/>
</dbReference>
<keyword evidence="3 12" id="KW-0964">Secreted</keyword>
<dbReference type="EMBL" id="LR723766">
    <property type="protein sequence ID" value="VWO94078.1"/>
    <property type="molecule type" value="Genomic_DNA"/>
</dbReference>
<keyword evidence="8 11" id="KW-0862">Zinc</keyword>
<keyword evidence="4 12" id="KW-0645">Protease</keyword>
<dbReference type="PANTHER" id="PTHR33478">
    <property type="entry name" value="EXTRACELLULAR METALLOPROTEINASE MEP"/>
    <property type="match status" value="1"/>
</dbReference>
<evidence type="ECO:0000256" key="2">
    <source>
        <dbReference type="ARBA" id="ARBA00006006"/>
    </source>
</evidence>
<dbReference type="AlphaFoldDB" id="A0A5K1JRT9"/>